<dbReference type="RefSeq" id="WP_141824729.1">
    <property type="nucleotide sequence ID" value="NZ_BAAAQC010000013.1"/>
</dbReference>
<dbReference type="EMBL" id="VFQF01000003">
    <property type="protein sequence ID" value="TQN45531.1"/>
    <property type="molecule type" value="Genomic_DNA"/>
</dbReference>
<proteinExistence type="predicted"/>
<organism evidence="1 2">
    <name type="scientific">Humibacillus xanthopallidus</name>
    <dbReference type="NCBI Taxonomy" id="412689"/>
    <lineage>
        <taxon>Bacteria</taxon>
        <taxon>Bacillati</taxon>
        <taxon>Actinomycetota</taxon>
        <taxon>Actinomycetes</taxon>
        <taxon>Micrococcales</taxon>
        <taxon>Intrasporangiaceae</taxon>
        <taxon>Humibacillus</taxon>
    </lineage>
</organism>
<dbReference type="AlphaFoldDB" id="A0A543PN65"/>
<dbReference type="SUPFAM" id="SSF102405">
    <property type="entry name" value="MCP/YpsA-like"/>
    <property type="match status" value="1"/>
</dbReference>
<accession>A0A543PN65</accession>
<dbReference type="Gene3D" id="3.40.50.450">
    <property type="match status" value="1"/>
</dbReference>
<dbReference type="OrthoDB" id="3231229at2"/>
<dbReference type="Proteomes" id="UP000320085">
    <property type="component" value="Unassembled WGS sequence"/>
</dbReference>
<evidence type="ECO:0000313" key="2">
    <source>
        <dbReference type="Proteomes" id="UP000320085"/>
    </source>
</evidence>
<comment type="caution">
    <text evidence="1">The sequence shown here is derived from an EMBL/GenBank/DDBJ whole genome shotgun (WGS) entry which is preliminary data.</text>
</comment>
<name>A0A543PN65_9MICO</name>
<protein>
    <submittedName>
        <fullName evidence="1">Uncharacterized protein</fullName>
    </submittedName>
</protein>
<evidence type="ECO:0000313" key="1">
    <source>
        <dbReference type="EMBL" id="TQN45531.1"/>
    </source>
</evidence>
<sequence length="173" mass="18473">MSPERVVRVGVTGHRTIRDPERVARHVRDGLHGILRLLDADDGAGPPQLEVVSSLAEGADRLVAREVLALPGTTLAAVLPFPADDDEGDFETAESRAELAALLGQARSVEVMPATTTRAAGYALQGRWVVDHSDVLVAVWDGERSHGEGGTAEIVAYAADRGVLLLWVRARRA</sequence>
<gene>
    <name evidence="1" type="ORF">FHX52_4771</name>
</gene>
<reference evidence="1 2" key="1">
    <citation type="submission" date="2019-06" db="EMBL/GenBank/DDBJ databases">
        <title>Sequencing the genomes of 1000 actinobacteria strains.</title>
        <authorList>
            <person name="Klenk H.-P."/>
        </authorList>
    </citation>
    <scope>NUCLEOTIDE SEQUENCE [LARGE SCALE GENOMIC DNA]</scope>
    <source>
        <strain evidence="1 2">DSM 21776</strain>
    </source>
</reference>